<keyword evidence="3" id="KW-1185">Reference proteome</keyword>
<dbReference type="EMBL" id="JANFNH010000001">
    <property type="protein sequence ID" value="MCQ4040712.1"/>
    <property type="molecule type" value="Genomic_DNA"/>
</dbReference>
<accession>A0ABT1P5U5</accession>
<dbReference type="Pfam" id="PF07993">
    <property type="entry name" value="NAD_binding_4"/>
    <property type="match status" value="1"/>
</dbReference>
<evidence type="ECO:0000313" key="3">
    <source>
        <dbReference type="Proteomes" id="UP001206206"/>
    </source>
</evidence>
<feature type="domain" description="Thioester reductase (TE)" evidence="1">
    <location>
        <begin position="7"/>
        <end position="210"/>
    </location>
</feature>
<dbReference type="InterPro" id="IPR036291">
    <property type="entry name" value="NAD(P)-bd_dom_sf"/>
</dbReference>
<dbReference type="Gene3D" id="3.40.50.720">
    <property type="entry name" value="NAD(P)-binding Rossmann-like Domain"/>
    <property type="match status" value="1"/>
</dbReference>
<sequence length="367" mass="40174">MRGTTVITGADGYLGRRLAAALLTDGDDDLVLAVRAADGAELAAKQQRLDQLLGPQARDRTRVVAADLSRDDALADVDPRAVTRIVHAAAVTRFNVERDLARRVNVNGTARLRAFATRCENLQRLAMLSTLYAAGRRHGDVLEERFDDVGFVNHYEWSKWAAEEEVLDAAGDLPVSVLRLPTLIADDDSGQVTQYNAFHNTLKLFYYGLLSLLPGDGTTPLSLATAAFTTSAVTRLLDPAIASGIYHICPDPADTATLEELIDISFTVFERDPGFQRRGLMRPLPCDQDSFEDLLSAADLLRGGPINQSLSSVSPFAHQLYLPKTFRNDALRAAWPGYAAPDPIALAETTCIRLIETKWGRRTQETP</sequence>
<dbReference type="SUPFAM" id="SSF51735">
    <property type="entry name" value="NAD(P)-binding Rossmann-fold domains"/>
    <property type="match status" value="1"/>
</dbReference>
<dbReference type="InterPro" id="IPR026055">
    <property type="entry name" value="FAR"/>
</dbReference>
<evidence type="ECO:0000313" key="2">
    <source>
        <dbReference type="EMBL" id="MCQ4040712.1"/>
    </source>
</evidence>
<proteinExistence type="predicted"/>
<dbReference type="Proteomes" id="UP001206206">
    <property type="component" value="Unassembled WGS sequence"/>
</dbReference>
<dbReference type="RefSeq" id="WP_255924657.1">
    <property type="nucleotide sequence ID" value="NZ_JANFNH010000001.1"/>
</dbReference>
<name>A0ABT1P5U5_9ACTN</name>
<dbReference type="PANTHER" id="PTHR11011">
    <property type="entry name" value="MALE STERILITY PROTEIN 2-RELATED"/>
    <property type="match status" value="1"/>
</dbReference>
<protein>
    <submittedName>
        <fullName evidence="2">SDR family oxidoreductase</fullName>
    </submittedName>
</protein>
<gene>
    <name evidence="2" type="ORF">NON19_01410</name>
</gene>
<dbReference type="InterPro" id="IPR013120">
    <property type="entry name" value="FAR_NAD-bd"/>
</dbReference>
<reference evidence="2 3" key="1">
    <citation type="submission" date="2022-06" db="EMBL/GenBank/DDBJ databases">
        <title>Draft genome sequence of type strain Streptomyces rubrisoli DSM 42083.</title>
        <authorList>
            <person name="Duangmal K."/>
            <person name="Klaysubun C."/>
        </authorList>
    </citation>
    <scope>NUCLEOTIDE SEQUENCE [LARGE SCALE GENOMIC DNA]</scope>
    <source>
        <strain evidence="2 3">DSM 42083</strain>
    </source>
</reference>
<evidence type="ECO:0000259" key="1">
    <source>
        <dbReference type="Pfam" id="PF07993"/>
    </source>
</evidence>
<comment type="caution">
    <text evidence="2">The sequence shown here is derived from an EMBL/GenBank/DDBJ whole genome shotgun (WGS) entry which is preliminary data.</text>
</comment>
<dbReference type="PANTHER" id="PTHR11011:SF99">
    <property type="entry name" value="FATTY ACYL-COA REDUCTASE 3"/>
    <property type="match status" value="1"/>
</dbReference>
<organism evidence="2 3">
    <name type="scientific">Streptantibioticus rubrisoli</name>
    <dbReference type="NCBI Taxonomy" id="1387313"/>
    <lineage>
        <taxon>Bacteria</taxon>
        <taxon>Bacillati</taxon>
        <taxon>Actinomycetota</taxon>
        <taxon>Actinomycetes</taxon>
        <taxon>Kitasatosporales</taxon>
        <taxon>Streptomycetaceae</taxon>
        <taxon>Streptantibioticus</taxon>
    </lineage>
</organism>